<keyword evidence="4" id="KW-1185">Reference proteome</keyword>
<reference evidence="3" key="2">
    <citation type="submission" date="2020-05" db="UniProtKB">
        <authorList>
            <consortium name="EnsemblMetazoa"/>
        </authorList>
    </citation>
    <scope>IDENTIFICATION</scope>
</reference>
<dbReference type="EMBL" id="KE524352">
    <property type="protein sequence ID" value="KFB35273.1"/>
    <property type="molecule type" value="Genomic_DNA"/>
</dbReference>
<protein>
    <submittedName>
        <fullName evidence="2">AGAP007823-PA-like protein</fullName>
    </submittedName>
</protein>
<gene>
    <name evidence="2" type="ORF">ZHAS_00001447</name>
</gene>
<sequence length="440" mass="48153">MNNSISSSFYDMRSFPEFVTNLAAESAKMYNTRQSYTGQGGYNMKFYNYYQQTAPYVSQMYGNCYPKQRYMPYPNRNNGGGVGVGPSNGSATISNHQSTHCSLQQQQQPPQHLQPSSANTSSYCQQATNKSLNSSLNSSNYSDSGRNSTFYSSNNSGCSSPHHSSYSNDSAGTASTGALGGSANISGTAGSGSGSSASVSPKMPAPASQSQGPTQSQPGTAAPSESEQKEMVVLQISNLDASIDEHKMHQFLLCQLKPITPVISLTIESPSLAKVKVPSAQVSFSQTPRCGRGWFDGIFLSPSPHLVRKTVVANLHRKKVGHKRMVVSYIKDPSSAESSALRCQVAGLLKDVPFYSLPINRFRELFQSRFKSSISVLDLYRMQDVCTITLDKNDEKYIALQPDLIDTLKNSSLVETSQHSVPYCMYHFQQEKERVGRSRK</sequence>
<dbReference type="EMBL" id="ATLV01006332">
    <property type="status" value="NOT_ANNOTATED_CDS"/>
    <property type="molecule type" value="Genomic_DNA"/>
</dbReference>
<name>A0A084VBC9_ANOSI</name>
<evidence type="ECO:0000256" key="1">
    <source>
        <dbReference type="SAM" id="MobiDB-lite"/>
    </source>
</evidence>
<dbReference type="AlphaFoldDB" id="A0A084VBC9"/>
<evidence type="ECO:0000313" key="2">
    <source>
        <dbReference type="EMBL" id="KFB35273.1"/>
    </source>
</evidence>
<feature type="region of interest" description="Disordered" evidence="1">
    <location>
        <begin position="76"/>
        <end position="126"/>
    </location>
</feature>
<dbReference type="Proteomes" id="UP000030765">
    <property type="component" value="Unassembled WGS sequence"/>
</dbReference>
<dbReference type="OrthoDB" id="8197574at2759"/>
<evidence type="ECO:0000313" key="3">
    <source>
        <dbReference type="EnsemblMetazoa" id="ASIC001447-PA"/>
    </source>
</evidence>
<dbReference type="STRING" id="74873.A0A084VBC9"/>
<accession>A0A084VBC9</accession>
<feature type="region of interest" description="Disordered" evidence="1">
    <location>
        <begin position="151"/>
        <end position="229"/>
    </location>
</feature>
<feature type="compositionally biased region" description="Low complexity" evidence="1">
    <location>
        <begin position="151"/>
        <end position="220"/>
    </location>
</feature>
<evidence type="ECO:0000313" key="4">
    <source>
        <dbReference type="Proteomes" id="UP000030765"/>
    </source>
</evidence>
<reference evidence="2 4" key="1">
    <citation type="journal article" date="2014" name="BMC Genomics">
        <title>Genome sequence of Anopheles sinensis provides insight into genetics basis of mosquito competence for malaria parasites.</title>
        <authorList>
            <person name="Zhou D."/>
            <person name="Zhang D."/>
            <person name="Ding G."/>
            <person name="Shi L."/>
            <person name="Hou Q."/>
            <person name="Ye Y."/>
            <person name="Xu Y."/>
            <person name="Zhou H."/>
            <person name="Xiong C."/>
            <person name="Li S."/>
            <person name="Yu J."/>
            <person name="Hong S."/>
            <person name="Yu X."/>
            <person name="Zou P."/>
            <person name="Chen C."/>
            <person name="Chang X."/>
            <person name="Wang W."/>
            <person name="Lv Y."/>
            <person name="Sun Y."/>
            <person name="Ma L."/>
            <person name="Shen B."/>
            <person name="Zhu C."/>
        </authorList>
    </citation>
    <scope>NUCLEOTIDE SEQUENCE [LARGE SCALE GENOMIC DNA]</scope>
</reference>
<organism evidence="2">
    <name type="scientific">Anopheles sinensis</name>
    <name type="common">Mosquito</name>
    <dbReference type="NCBI Taxonomy" id="74873"/>
    <lineage>
        <taxon>Eukaryota</taxon>
        <taxon>Metazoa</taxon>
        <taxon>Ecdysozoa</taxon>
        <taxon>Arthropoda</taxon>
        <taxon>Hexapoda</taxon>
        <taxon>Insecta</taxon>
        <taxon>Pterygota</taxon>
        <taxon>Neoptera</taxon>
        <taxon>Endopterygota</taxon>
        <taxon>Diptera</taxon>
        <taxon>Nematocera</taxon>
        <taxon>Culicoidea</taxon>
        <taxon>Culicidae</taxon>
        <taxon>Anophelinae</taxon>
        <taxon>Anopheles</taxon>
    </lineage>
</organism>
<proteinExistence type="predicted"/>
<dbReference type="VEuPathDB" id="VectorBase:ASIC001447"/>
<feature type="compositionally biased region" description="Low complexity" evidence="1">
    <location>
        <begin position="87"/>
        <end position="117"/>
    </location>
</feature>
<dbReference type="EnsemblMetazoa" id="ASIC001447-RA">
    <property type="protein sequence ID" value="ASIC001447-PA"/>
    <property type="gene ID" value="ASIC001447"/>
</dbReference>